<dbReference type="AlphaFoldDB" id="A0A2K8YZT3"/>
<organism evidence="1 2">
    <name type="scientific">Spirosoma pollinicola</name>
    <dbReference type="NCBI Taxonomy" id="2057025"/>
    <lineage>
        <taxon>Bacteria</taxon>
        <taxon>Pseudomonadati</taxon>
        <taxon>Bacteroidota</taxon>
        <taxon>Cytophagia</taxon>
        <taxon>Cytophagales</taxon>
        <taxon>Cytophagaceae</taxon>
        <taxon>Spirosoma</taxon>
    </lineage>
</organism>
<dbReference type="Proteomes" id="UP000232883">
    <property type="component" value="Chromosome"/>
</dbReference>
<dbReference type="Pfam" id="PF14054">
    <property type="entry name" value="DUF4249"/>
    <property type="match status" value="1"/>
</dbReference>
<dbReference type="KEGG" id="spir:CWM47_15550"/>
<reference evidence="1 2" key="1">
    <citation type="submission" date="2017-11" db="EMBL/GenBank/DDBJ databases">
        <title>Taxonomic description and genome sequences of Spirosoma HA7 sp. nov., isolated from pollen microhabitat of Corylus avellana.</title>
        <authorList>
            <person name="Ambika Manirajan B."/>
            <person name="Suarez C."/>
            <person name="Ratering S."/>
            <person name="Geissler-Plaum R."/>
            <person name="Cardinale M."/>
            <person name="Sylvia S."/>
        </authorList>
    </citation>
    <scope>NUCLEOTIDE SEQUENCE [LARGE SCALE GENOMIC DNA]</scope>
    <source>
        <strain evidence="1 2">HA7</strain>
    </source>
</reference>
<dbReference type="RefSeq" id="WP_100989049.1">
    <property type="nucleotide sequence ID" value="NZ_CP025096.1"/>
</dbReference>
<name>A0A2K8YZT3_9BACT</name>
<evidence type="ECO:0000313" key="1">
    <source>
        <dbReference type="EMBL" id="AUD03125.1"/>
    </source>
</evidence>
<gene>
    <name evidence="1" type="ORF">CWM47_15550</name>
</gene>
<evidence type="ECO:0000313" key="2">
    <source>
        <dbReference type="Proteomes" id="UP000232883"/>
    </source>
</evidence>
<dbReference type="InterPro" id="IPR025345">
    <property type="entry name" value="DUF4249"/>
</dbReference>
<proteinExistence type="predicted"/>
<dbReference type="OrthoDB" id="1115009at2"/>
<sequence>MRLSRRIYRAILLLISCFTGIILLQECTGLRNEVDPGQLGLESSKLVVSGFLCPQDTVLTVKVTRSNTVVGDSISLLQTGNNVTDAIVTLSEGDRSVVLTYNNTTPRNDTILPYYSISAKQLPVIAGRTYTLTVKTANGQLATSTCTIPQAVDPTVIKFDSLAETQNRRLNGRYYIRVSWQDPVGQENAYQVAGIFRYTTTVNIREENYNSLSFDDDNRGLFTDVGLDGTVIPSGRAFINANSSAINEQTGFYNQYNTAAITVNLLSIEQSYYRYQEAIIRQRRSRNNPFAEPVLIPSNIAGGLGCFAGYNNATLTLKLK</sequence>
<dbReference type="EMBL" id="CP025096">
    <property type="protein sequence ID" value="AUD03125.1"/>
    <property type="molecule type" value="Genomic_DNA"/>
</dbReference>
<keyword evidence="2" id="KW-1185">Reference proteome</keyword>
<accession>A0A2K8YZT3</accession>
<protein>
    <submittedName>
        <fullName evidence="1">DUF4249 domain-containing protein</fullName>
    </submittedName>
</protein>